<sequence length="71" mass="7776">MLPFNLRMRLPTITKAGVGGLRIAMTRSLGAFVGRAIPVVGVVLLSKDAILIMRNTVVSYNRIVKPEDRVL</sequence>
<evidence type="ECO:0000313" key="1">
    <source>
        <dbReference type="EMBL" id="KWA68603.1"/>
    </source>
</evidence>
<dbReference type="Proteomes" id="UP000060630">
    <property type="component" value="Unassembled WGS sequence"/>
</dbReference>
<proteinExistence type="predicted"/>
<protein>
    <submittedName>
        <fullName evidence="1">Uncharacterized protein</fullName>
    </submittedName>
</protein>
<dbReference type="EMBL" id="LPHD01000234">
    <property type="protein sequence ID" value="KWA68603.1"/>
    <property type="molecule type" value="Genomic_DNA"/>
</dbReference>
<evidence type="ECO:0000313" key="2">
    <source>
        <dbReference type="Proteomes" id="UP000060630"/>
    </source>
</evidence>
<dbReference type="Pfam" id="PF26636">
    <property type="entry name" value="DUF8209"/>
    <property type="match status" value="1"/>
</dbReference>
<dbReference type="InterPro" id="IPR058522">
    <property type="entry name" value="DUF8209"/>
</dbReference>
<organism evidence="1 2">
    <name type="scientific">Burkholderia ubonensis</name>
    <dbReference type="NCBI Taxonomy" id="101571"/>
    <lineage>
        <taxon>Bacteria</taxon>
        <taxon>Pseudomonadati</taxon>
        <taxon>Pseudomonadota</taxon>
        <taxon>Betaproteobacteria</taxon>
        <taxon>Burkholderiales</taxon>
        <taxon>Burkholderiaceae</taxon>
        <taxon>Burkholderia</taxon>
        <taxon>Burkholderia cepacia complex</taxon>
    </lineage>
</organism>
<reference evidence="1 2" key="1">
    <citation type="submission" date="2015-11" db="EMBL/GenBank/DDBJ databases">
        <title>Expanding the genomic diversity of Burkholderia species for the development of highly accurate diagnostics.</title>
        <authorList>
            <person name="Sahl J."/>
            <person name="Keim P."/>
            <person name="Wagner D."/>
        </authorList>
    </citation>
    <scope>NUCLEOTIDE SEQUENCE [LARGE SCALE GENOMIC DNA]</scope>
    <source>
        <strain evidence="1 2">MSMB2087WGS</strain>
    </source>
</reference>
<dbReference type="AlphaFoldDB" id="A0A108NI76"/>
<name>A0A108NI76_9BURK</name>
<gene>
    <name evidence="1" type="ORF">WL29_09955</name>
</gene>
<accession>A0A108NI76</accession>
<comment type="caution">
    <text evidence="1">The sequence shown here is derived from an EMBL/GenBank/DDBJ whole genome shotgun (WGS) entry which is preliminary data.</text>
</comment>